<feature type="active site" evidence="9">
    <location>
        <position position="122"/>
    </location>
</feature>
<organism evidence="12 13">
    <name type="scientific">Brevibacterium luteolum</name>
    <dbReference type="NCBI Taxonomy" id="199591"/>
    <lineage>
        <taxon>Bacteria</taxon>
        <taxon>Bacillati</taxon>
        <taxon>Actinomycetota</taxon>
        <taxon>Actinomycetes</taxon>
        <taxon>Micrococcales</taxon>
        <taxon>Brevibacteriaceae</taxon>
        <taxon>Brevibacterium</taxon>
    </lineage>
</organism>
<dbReference type="InterPro" id="IPR000999">
    <property type="entry name" value="RNase_III_dom"/>
</dbReference>
<dbReference type="Proteomes" id="UP000235703">
    <property type="component" value="Unassembled WGS sequence"/>
</dbReference>
<name>A0A2N6PFL6_9MICO</name>
<dbReference type="SMART" id="SM00535">
    <property type="entry name" value="RIBOc"/>
    <property type="match status" value="1"/>
</dbReference>
<dbReference type="NCBIfam" id="TIGR02191">
    <property type="entry name" value="RNaseIII"/>
    <property type="match status" value="1"/>
</dbReference>
<keyword evidence="9" id="KW-0479">Metal-binding</keyword>
<sequence length="236" mass="25126">MDSAPDLNTLNERLGVDIDPETLRLALTHRSYAFENGGIPTNERLEFLGDAVLQLVATESLFLDNPELPEGRLAKMRAAVVNTRALAQIARRLKIGGFVLLGKGEEMTGGRTKDSILADTVESLIGACFISRGRAEAFALVHRLIDDMLVDAVRLGAGMDYKTTLQEAAADLDLGAVVYEVTGRGPDHARVFTAVALLGGTVWGTGEGTSKKAAEAVAAEAAVTAIRAAHPDYSRH</sequence>
<dbReference type="AlphaFoldDB" id="A0A2N6PFL6"/>
<evidence type="ECO:0000313" key="13">
    <source>
        <dbReference type="Proteomes" id="UP000235703"/>
    </source>
</evidence>
<keyword evidence="3 9" id="KW-0698">rRNA processing</keyword>
<keyword evidence="8 9" id="KW-0694">RNA-binding</keyword>
<keyword evidence="4 9" id="KW-0507">mRNA processing</keyword>
<dbReference type="OrthoDB" id="9805026at2"/>
<keyword evidence="5 9" id="KW-0540">Nuclease</keyword>
<feature type="binding site" evidence="9">
    <location>
        <position position="122"/>
    </location>
    <ligand>
        <name>Mg(2+)</name>
        <dbReference type="ChEBI" id="CHEBI:18420"/>
    </ligand>
</feature>
<dbReference type="SMART" id="SM00358">
    <property type="entry name" value="DSRM"/>
    <property type="match status" value="1"/>
</dbReference>
<evidence type="ECO:0000256" key="5">
    <source>
        <dbReference type="ARBA" id="ARBA00022722"/>
    </source>
</evidence>
<comment type="cofactor">
    <cofactor evidence="9">
        <name>Mg(2+)</name>
        <dbReference type="ChEBI" id="CHEBI:18420"/>
    </cofactor>
</comment>
<keyword evidence="9" id="KW-0963">Cytoplasm</keyword>
<feature type="binding site" evidence="9">
    <location>
        <position position="46"/>
    </location>
    <ligand>
        <name>Mg(2+)</name>
        <dbReference type="ChEBI" id="CHEBI:18420"/>
    </ligand>
</feature>
<dbReference type="SUPFAM" id="SSF69065">
    <property type="entry name" value="RNase III domain-like"/>
    <property type="match status" value="1"/>
</dbReference>
<evidence type="ECO:0000259" key="11">
    <source>
        <dbReference type="PROSITE" id="PS50142"/>
    </source>
</evidence>
<feature type="domain" description="RNase III" evidence="11">
    <location>
        <begin position="7"/>
        <end position="133"/>
    </location>
</feature>
<comment type="catalytic activity">
    <reaction evidence="1 9">
        <text>Endonucleolytic cleavage to 5'-phosphomonoester.</text>
        <dbReference type="EC" id="3.1.26.3"/>
    </reaction>
</comment>
<feature type="domain" description="DRBM" evidence="10">
    <location>
        <begin position="160"/>
        <end position="228"/>
    </location>
</feature>
<evidence type="ECO:0000256" key="2">
    <source>
        <dbReference type="ARBA" id="ARBA00010183"/>
    </source>
</evidence>
<reference evidence="12 13" key="1">
    <citation type="submission" date="2017-09" db="EMBL/GenBank/DDBJ databases">
        <title>Bacterial strain isolated from the female urinary microbiota.</title>
        <authorList>
            <person name="Thomas-White K."/>
            <person name="Kumar N."/>
            <person name="Forster S."/>
            <person name="Putonti C."/>
            <person name="Lawley T."/>
            <person name="Wolfe A.J."/>
        </authorList>
    </citation>
    <scope>NUCLEOTIDE SEQUENCE [LARGE SCALE GENOMIC DNA]</scope>
    <source>
        <strain evidence="12 13">UMB0680</strain>
    </source>
</reference>
<dbReference type="GO" id="GO:0006364">
    <property type="term" value="P:rRNA processing"/>
    <property type="evidence" value="ECO:0007669"/>
    <property type="project" value="UniProtKB-UniRule"/>
</dbReference>
<dbReference type="EC" id="3.1.26.3" evidence="9"/>
<dbReference type="PROSITE" id="PS00517">
    <property type="entry name" value="RNASE_3_1"/>
    <property type="match status" value="1"/>
</dbReference>
<comment type="subcellular location">
    <subcellularLocation>
        <location evidence="9">Cytoplasm</location>
    </subcellularLocation>
</comment>
<dbReference type="InterPro" id="IPR011907">
    <property type="entry name" value="RNase_III"/>
</dbReference>
<dbReference type="PANTHER" id="PTHR11207">
    <property type="entry name" value="RIBONUCLEASE III"/>
    <property type="match status" value="1"/>
</dbReference>
<keyword evidence="9" id="KW-0819">tRNA processing</keyword>
<dbReference type="GO" id="GO:0010468">
    <property type="term" value="P:regulation of gene expression"/>
    <property type="evidence" value="ECO:0007669"/>
    <property type="project" value="TreeGrafter"/>
</dbReference>
<comment type="caution">
    <text evidence="12">The sequence shown here is derived from an EMBL/GenBank/DDBJ whole genome shotgun (WGS) entry which is preliminary data.</text>
</comment>
<dbReference type="Gene3D" id="3.30.160.20">
    <property type="match status" value="1"/>
</dbReference>
<dbReference type="GO" id="GO:0005737">
    <property type="term" value="C:cytoplasm"/>
    <property type="evidence" value="ECO:0007669"/>
    <property type="project" value="UniProtKB-SubCell"/>
</dbReference>
<gene>
    <name evidence="9" type="primary">rnc</name>
    <name evidence="12" type="ORF">CJ198_10475</name>
</gene>
<keyword evidence="13" id="KW-1185">Reference proteome</keyword>
<comment type="function">
    <text evidence="9">Digests double-stranded RNA. Involved in the processing of primary rRNA transcript to yield the immediate precursors to the large and small rRNAs (23S and 16S). Processes some mRNAs, and tRNAs when they are encoded in the rRNA operon. Processes pre-crRNA and tracrRNA of type II CRISPR loci if present in the organism.</text>
</comment>
<evidence type="ECO:0000256" key="7">
    <source>
        <dbReference type="ARBA" id="ARBA00022801"/>
    </source>
</evidence>
<keyword evidence="9" id="KW-0699">rRNA-binding</keyword>
<dbReference type="CDD" id="cd00593">
    <property type="entry name" value="RIBOc"/>
    <property type="match status" value="1"/>
</dbReference>
<feature type="binding site" evidence="9">
    <location>
        <position position="119"/>
    </location>
    <ligand>
        <name>Mg(2+)</name>
        <dbReference type="ChEBI" id="CHEBI:18420"/>
    </ligand>
</feature>
<evidence type="ECO:0000256" key="1">
    <source>
        <dbReference type="ARBA" id="ARBA00000109"/>
    </source>
</evidence>
<evidence type="ECO:0000256" key="3">
    <source>
        <dbReference type="ARBA" id="ARBA00022552"/>
    </source>
</evidence>
<evidence type="ECO:0000256" key="6">
    <source>
        <dbReference type="ARBA" id="ARBA00022759"/>
    </source>
</evidence>
<dbReference type="RefSeq" id="WP_102162558.1">
    <property type="nucleotide sequence ID" value="NZ_JALXPL010000010.1"/>
</dbReference>
<dbReference type="GO" id="GO:0004525">
    <property type="term" value="F:ribonuclease III activity"/>
    <property type="evidence" value="ECO:0007669"/>
    <property type="project" value="UniProtKB-UniRule"/>
</dbReference>
<keyword evidence="9" id="KW-0460">Magnesium</keyword>
<dbReference type="InterPro" id="IPR036389">
    <property type="entry name" value="RNase_III_sf"/>
</dbReference>
<dbReference type="Gene3D" id="1.10.1520.10">
    <property type="entry name" value="Ribonuclease III domain"/>
    <property type="match status" value="1"/>
</dbReference>
<keyword evidence="7 9" id="KW-0378">Hydrolase</keyword>
<dbReference type="SUPFAM" id="SSF54768">
    <property type="entry name" value="dsRNA-binding domain-like"/>
    <property type="match status" value="1"/>
</dbReference>
<accession>A0A2N6PFL6</accession>
<dbReference type="PROSITE" id="PS50137">
    <property type="entry name" value="DS_RBD"/>
    <property type="match status" value="1"/>
</dbReference>
<dbReference type="GO" id="GO:0006397">
    <property type="term" value="P:mRNA processing"/>
    <property type="evidence" value="ECO:0007669"/>
    <property type="project" value="UniProtKB-UniRule"/>
</dbReference>
<evidence type="ECO:0000313" key="12">
    <source>
        <dbReference type="EMBL" id="PMB97475.1"/>
    </source>
</evidence>
<dbReference type="InterPro" id="IPR014720">
    <property type="entry name" value="dsRBD_dom"/>
</dbReference>
<dbReference type="Pfam" id="PF00035">
    <property type="entry name" value="dsrm"/>
    <property type="match status" value="1"/>
</dbReference>
<dbReference type="GO" id="GO:0019843">
    <property type="term" value="F:rRNA binding"/>
    <property type="evidence" value="ECO:0007669"/>
    <property type="project" value="UniProtKB-KW"/>
</dbReference>
<comment type="subunit">
    <text evidence="9">Homodimer.</text>
</comment>
<dbReference type="PANTHER" id="PTHR11207:SF0">
    <property type="entry name" value="RIBONUCLEASE 3"/>
    <property type="match status" value="1"/>
</dbReference>
<comment type="similarity">
    <text evidence="2">Belongs to the ribonuclease III family.</text>
</comment>
<proteinExistence type="inferred from homology"/>
<evidence type="ECO:0000256" key="8">
    <source>
        <dbReference type="ARBA" id="ARBA00022884"/>
    </source>
</evidence>
<dbReference type="CDD" id="cd10845">
    <property type="entry name" value="DSRM_RNAse_III_family"/>
    <property type="match status" value="1"/>
</dbReference>
<keyword evidence="6 9" id="KW-0255">Endonuclease</keyword>
<dbReference type="Pfam" id="PF14622">
    <property type="entry name" value="Ribonucleas_3_3"/>
    <property type="match status" value="1"/>
</dbReference>
<dbReference type="GO" id="GO:0046872">
    <property type="term" value="F:metal ion binding"/>
    <property type="evidence" value="ECO:0007669"/>
    <property type="project" value="UniProtKB-KW"/>
</dbReference>
<dbReference type="FunFam" id="1.10.1520.10:FF:000001">
    <property type="entry name" value="Ribonuclease 3"/>
    <property type="match status" value="1"/>
</dbReference>
<dbReference type="HAMAP" id="MF_00104">
    <property type="entry name" value="RNase_III"/>
    <property type="match status" value="1"/>
</dbReference>
<dbReference type="GO" id="GO:0008033">
    <property type="term" value="P:tRNA processing"/>
    <property type="evidence" value="ECO:0007669"/>
    <property type="project" value="UniProtKB-KW"/>
</dbReference>
<dbReference type="GO" id="GO:0003725">
    <property type="term" value="F:double-stranded RNA binding"/>
    <property type="evidence" value="ECO:0007669"/>
    <property type="project" value="TreeGrafter"/>
</dbReference>
<evidence type="ECO:0000259" key="10">
    <source>
        <dbReference type="PROSITE" id="PS50137"/>
    </source>
</evidence>
<protein>
    <recommendedName>
        <fullName evidence="9">Ribonuclease 3</fullName>
        <ecNumber evidence="9">3.1.26.3</ecNumber>
    </recommendedName>
    <alternativeName>
        <fullName evidence="9">Ribonuclease III</fullName>
        <shortName evidence="9">RNase III</shortName>
    </alternativeName>
</protein>
<dbReference type="PROSITE" id="PS50142">
    <property type="entry name" value="RNASE_3_2"/>
    <property type="match status" value="1"/>
</dbReference>
<dbReference type="EMBL" id="PNFZ01000006">
    <property type="protein sequence ID" value="PMB97475.1"/>
    <property type="molecule type" value="Genomic_DNA"/>
</dbReference>
<feature type="active site" evidence="9">
    <location>
        <position position="50"/>
    </location>
</feature>
<evidence type="ECO:0000256" key="9">
    <source>
        <dbReference type="HAMAP-Rule" id="MF_00104"/>
    </source>
</evidence>
<evidence type="ECO:0000256" key="4">
    <source>
        <dbReference type="ARBA" id="ARBA00022664"/>
    </source>
</evidence>